<dbReference type="GO" id="GO:0071978">
    <property type="term" value="P:bacterial-type flagellum-dependent swarming motility"/>
    <property type="evidence" value="ECO:0007669"/>
    <property type="project" value="TreeGrafter"/>
</dbReference>
<evidence type="ECO:0000256" key="1">
    <source>
        <dbReference type="ARBA" id="ARBA00004117"/>
    </source>
</evidence>
<reference evidence="7" key="1">
    <citation type="submission" date="2018-05" db="EMBL/GenBank/DDBJ databases">
        <authorList>
            <person name="Lanie J.A."/>
            <person name="Ng W.-L."/>
            <person name="Kazmierczak K.M."/>
            <person name="Andrzejewski T.M."/>
            <person name="Davidsen T.M."/>
            <person name="Wayne K.J."/>
            <person name="Tettelin H."/>
            <person name="Glass J.I."/>
            <person name="Rusch D."/>
            <person name="Podicherti R."/>
            <person name="Tsui H.-C.T."/>
            <person name="Winkler M.E."/>
        </authorList>
    </citation>
    <scope>NUCLEOTIDE SEQUENCE</scope>
</reference>
<name>A0A381Z7L3_9ZZZZ</name>
<comment type="similarity">
    <text evidence="2">Belongs to the flagella basal body rod proteins family.</text>
</comment>
<comment type="subunit">
    <text evidence="5">The basal body constitutes a major portion of the flagellar organelle and consists of four rings (L,P,S, and M) mounted on a central rod. The rod consists of about 26 subunits of FlgG in the distal portion, and FlgB, FlgC and FlgF are thought to build up the proximal portion of the rod with about 6 subunits each.</text>
</comment>
<evidence type="ECO:0000313" key="7">
    <source>
        <dbReference type="EMBL" id="SVA85169.1"/>
    </source>
</evidence>
<dbReference type="InterPro" id="IPR010930">
    <property type="entry name" value="Flg_bb/hook_C_dom"/>
</dbReference>
<evidence type="ECO:0000259" key="6">
    <source>
        <dbReference type="Pfam" id="PF06429"/>
    </source>
</evidence>
<dbReference type="PANTHER" id="PTHR30435">
    <property type="entry name" value="FLAGELLAR PROTEIN"/>
    <property type="match status" value="1"/>
</dbReference>
<proteinExistence type="inferred from homology"/>
<evidence type="ECO:0000256" key="3">
    <source>
        <dbReference type="ARBA" id="ARBA00017941"/>
    </source>
</evidence>
<comment type="subcellular location">
    <subcellularLocation>
        <location evidence="1">Bacterial flagellum basal body</location>
    </subcellularLocation>
</comment>
<evidence type="ECO:0000256" key="4">
    <source>
        <dbReference type="ARBA" id="ARBA00023143"/>
    </source>
</evidence>
<evidence type="ECO:0000256" key="2">
    <source>
        <dbReference type="ARBA" id="ARBA00009677"/>
    </source>
</evidence>
<keyword evidence="4" id="KW-0975">Bacterial flagellum</keyword>
<protein>
    <recommendedName>
        <fullName evidence="3">Flagellar basal-body rod protein FlgC</fullName>
    </recommendedName>
</protein>
<dbReference type="InterPro" id="IPR006299">
    <property type="entry name" value="FlgC"/>
</dbReference>
<dbReference type="PROSITE" id="PS00588">
    <property type="entry name" value="FLAGELLA_BB_ROD"/>
    <property type="match status" value="1"/>
</dbReference>
<gene>
    <name evidence="7" type="ORF">METZ01_LOCUS138023</name>
</gene>
<dbReference type="NCBIfam" id="TIGR01395">
    <property type="entry name" value="FlgC"/>
    <property type="match status" value="1"/>
</dbReference>
<accession>A0A381Z7L3</accession>
<dbReference type="GO" id="GO:0030694">
    <property type="term" value="C:bacterial-type flagellum basal body, rod"/>
    <property type="evidence" value="ECO:0007669"/>
    <property type="project" value="InterPro"/>
</dbReference>
<evidence type="ECO:0000256" key="5">
    <source>
        <dbReference type="ARBA" id="ARBA00025933"/>
    </source>
</evidence>
<dbReference type="InterPro" id="IPR019776">
    <property type="entry name" value="Flagellar_basal_body_rod_CS"/>
</dbReference>
<sequence length="137" mass="15529">MDDLISSLKISAAGMKVQGTRLRVISENLANADSLPTGPGKSPYRRKNIQFQNVLDRELGLNLVKVKKIGVDKSEFNRRFEPAHPAADEKGYVQTPNVKTLIEVMDMREAQRSYEANLTAIRTARSMMRRTIDLLRR</sequence>
<dbReference type="Pfam" id="PF06429">
    <property type="entry name" value="Flg_bbr_C"/>
    <property type="match status" value="1"/>
</dbReference>
<dbReference type="PANTHER" id="PTHR30435:SF2">
    <property type="entry name" value="FLAGELLAR BASAL-BODY ROD PROTEIN FLGC"/>
    <property type="match status" value="1"/>
</dbReference>
<feature type="domain" description="Flagellar basal-body/hook protein C-terminal" evidence="6">
    <location>
        <begin position="90"/>
        <end position="134"/>
    </location>
</feature>
<organism evidence="7">
    <name type="scientific">marine metagenome</name>
    <dbReference type="NCBI Taxonomy" id="408172"/>
    <lineage>
        <taxon>unclassified sequences</taxon>
        <taxon>metagenomes</taxon>
        <taxon>ecological metagenomes</taxon>
    </lineage>
</organism>
<dbReference type="EMBL" id="UINC01020241">
    <property type="protein sequence ID" value="SVA85169.1"/>
    <property type="molecule type" value="Genomic_DNA"/>
</dbReference>
<dbReference type="AlphaFoldDB" id="A0A381Z7L3"/>